<evidence type="ECO:0000256" key="5">
    <source>
        <dbReference type="ARBA" id="ARBA00022839"/>
    </source>
</evidence>
<protein>
    <recommendedName>
        <fullName evidence="7">Exonuclease domain-containing protein</fullName>
    </recommendedName>
</protein>
<sequence>MSAPEERRQQRRVKKMKKKIDELISLGKASEKEVEELKTACEGAQPATSTPIAAMSRTAVAITKKLTEARIEKVGGPQISFTLSRLNGHHIGNCDISQLIHYTTIGPLISKPRWAQIRPNRSALQTVLVRVNCPHNYIERGETGFPFIDTFFEREWIKTDNEVGERDNFWRSVVFVPVSIQEQIRETVLKQERADLAGQKASLRPDLLMSSADMVDHFYPFPDGQAIIPTKERYAPVTADSPLFALDCEMCITAAGHHELTRISIIDEGGRVLLDTLVKPSNRITDYLTRFSGITEELMQGVEVTLADVQKAIKAILPPDAILVGHSMEFDLRALQMAHPYCIDATLAFNISGATNSKNSLRNLVSLFLDEEIQTGEGHCSVEDAWATMRLIQLKLNKGLVYGNSRFGWDFQAFRKEASRAEHNEVVKKRRKVTVSGNRLCVGCKRKTNIDCIVVDCQCAGNAPERCVFCCGQVESVQGDFDWSASLKVDKSTKTRPLSYYMQDTKKTALCAIYDVPELSVTESRTVKVLHPSINQDDFVEELACEILTHQMVLTELNYTNREHELVHCSDKDSETTEEAILRRVSSEIDTNVEKLVRACAKYALVMVLLSSPTSSILYLRIKP</sequence>
<dbReference type="PANTHER" id="PTHR12801:SF82">
    <property type="entry name" value="RNA EXONUCLEASE 5"/>
    <property type="match status" value="1"/>
</dbReference>
<name>A0A8S1HJN0_9PELO</name>
<dbReference type="GO" id="GO:0004527">
    <property type="term" value="F:exonuclease activity"/>
    <property type="evidence" value="ECO:0007669"/>
    <property type="project" value="UniProtKB-KW"/>
</dbReference>
<evidence type="ECO:0000256" key="6">
    <source>
        <dbReference type="ARBA" id="ARBA00023242"/>
    </source>
</evidence>
<reference evidence="8" key="1">
    <citation type="submission" date="2020-10" db="EMBL/GenBank/DDBJ databases">
        <authorList>
            <person name="Kikuchi T."/>
        </authorList>
    </citation>
    <scope>NUCLEOTIDE SEQUENCE</scope>
    <source>
        <strain evidence="8">NKZ352</strain>
    </source>
</reference>
<dbReference type="AlphaFoldDB" id="A0A8S1HJN0"/>
<proteinExistence type="inferred from homology"/>
<keyword evidence="9" id="KW-1185">Reference proteome</keyword>
<evidence type="ECO:0000313" key="9">
    <source>
        <dbReference type="Proteomes" id="UP000835052"/>
    </source>
</evidence>
<keyword evidence="4" id="KW-0378">Hydrolase</keyword>
<dbReference type="CDD" id="cd06145">
    <property type="entry name" value="REX1_like"/>
    <property type="match status" value="1"/>
</dbReference>
<dbReference type="InterPro" id="IPR036397">
    <property type="entry name" value="RNaseH_sf"/>
</dbReference>
<dbReference type="InterPro" id="IPR013520">
    <property type="entry name" value="Ribonucl_H"/>
</dbReference>
<dbReference type="SMART" id="SM00479">
    <property type="entry name" value="EXOIII"/>
    <property type="match status" value="1"/>
</dbReference>
<dbReference type="Proteomes" id="UP000835052">
    <property type="component" value="Unassembled WGS sequence"/>
</dbReference>
<evidence type="ECO:0000259" key="7">
    <source>
        <dbReference type="SMART" id="SM00479"/>
    </source>
</evidence>
<accession>A0A8S1HJN0</accession>
<comment type="caution">
    <text evidence="8">The sequence shown here is derived from an EMBL/GenBank/DDBJ whole genome shotgun (WGS) entry which is preliminary data.</text>
</comment>
<evidence type="ECO:0000256" key="4">
    <source>
        <dbReference type="ARBA" id="ARBA00022801"/>
    </source>
</evidence>
<comment type="similarity">
    <text evidence="2">Belongs to the REXO1/REXO3 family.</text>
</comment>
<dbReference type="InterPro" id="IPR012337">
    <property type="entry name" value="RNaseH-like_sf"/>
</dbReference>
<dbReference type="SUPFAM" id="SSF53098">
    <property type="entry name" value="Ribonuclease H-like"/>
    <property type="match status" value="1"/>
</dbReference>
<dbReference type="Pfam" id="PF00929">
    <property type="entry name" value="RNase_T"/>
    <property type="match status" value="1"/>
</dbReference>
<gene>
    <name evidence="8" type="ORF">CAUJ_LOCUS9369</name>
</gene>
<dbReference type="GO" id="GO:0005634">
    <property type="term" value="C:nucleus"/>
    <property type="evidence" value="ECO:0007669"/>
    <property type="project" value="UniProtKB-SubCell"/>
</dbReference>
<dbReference type="GO" id="GO:0003676">
    <property type="term" value="F:nucleic acid binding"/>
    <property type="evidence" value="ECO:0007669"/>
    <property type="project" value="InterPro"/>
</dbReference>
<dbReference type="PANTHER" id="PTHR12801">
    <property type="entry name" value="RNA EXONUCLEASE REXO1 / RECO3 FAMILY MEMBER-RELATED"/>
    <property type="match status" value="1"/>
</dbReference>
<dbReference type="InterPro" id="IPR047021">
    <property type="entry name" value="REXO1/3/4-like"/>
</dbReference>
<keyword evidence="3" id="KW-0540">Nuclease</keyword>
<dbReference type="Gene3D" id="3.30.420.10">
    <property type="entry name" value="Ribonuclease H-like superfamily/Ribonuclease H"/>
    <property type="match status" value="1"/>
</dbReference>
<evidence type="ECO:0000256" key="1">
    <source>
        <dbReference type="ARBA" id="ARBA00004123"/>
    </source>
</evidence>
<keyword evidence="6" id="KW-0539">Nucleus</keyword>
<dbReference type="FunFam" id="3.30.420.10:FF:000019">
    <property type="entry name" value="RNA exonuclease NEF-sp"/>
    <property type="match status" value="1"/>
</dbReference>
<evidence type="ECO:0000256" key="2">
    <source>
        <dbReference type="ARBA" id="ARBA00006357"/>
    </source>
</evidence>
<organism evidence="8 9">
    <name type="scientific">Caenorhabditis auriculariae</name>
    <dbReference type="NCBI Taxonomy" id="2777116"/>
    <lineage>
        <taxon>Eukaryota</taxon>
        <taxon>Metazoa</taxon>
        <taxon>Ecdysozoa</taxon>
        <taxon>Nematoda</taxon>
        <taxon>Chromadorea</taxon>
        <taxon>Rhabditida</taxon>
        <taxon>Rhabditina</taxon>
        <taxon>Rhabditomorpha</taxon>
        <taxon>Rhabditoidea</taxon>
        <taxon>Rhabditidae</taxon>
        <taxon>Peloderinae</taxon>
        <taxon>Caenorhabditis</taxon>
    </lineage>
</organism>
<keyword evidence="5" id="KW-0269">Exonuclease</keyword>
<evidence type="ECO:0000313" key="8">
    <source>
        <dbReference type="EMBL" id="CAD6193450.1"/>
    </source>
</evidence>
<dbReference type="OrthoDB" id="3996471at2759"/>
<dbReference type="InterPro" id="IPR034922">
    <property type="entry name" value="REX1-like_exo"/>
</dbReference>
<evidence type="ECO:0000256" key="3">
    <source>
        <dbReference type="ARBA" id="ARBA00022722"/>
    </source>
</evidence>
<comment type="subcellular location">
    <subcellularLocation>
        <location evidence="1">Nucleus</location>
    </subcellularLocation>
</comment>
<feature type="domain" description="Exonuclease" evidence="7">
    <location>
        <begin position="242"/>
        <end position="401"/>
    </location>
</feature>
<dbReference type="EMBL" id="CAJGYM010000035">
    <property type="protein sequence ID" value="CAD6193450.1"/>
    <property type="molecule type" value="Genomic_DNA"/>
</dbReference>